<dbReference type="OrthoDB" id="2426396at2759"/>
<name>A0A5N5D0B3_9PEZI</name>
<proteinExistence type="predicted"/>
<dbReference type="PANTHER" id="PTHR39599">
    <property type="entry name" value="GPI-ANCHORED PROTEIN (EUROFUNG)-RELATED-RELATED"/>
    <property type="match status" value="1"/>
</dbReference>
<feature type="transmembrane region" description="Helical" evidence="1">
    <location>
        <begin position="229"/>
        <end position="249"/>
    </location>
</feature>
<gene>
    <name evidence="2" type="ORF">DBV05_g10400</name>
</gene>
<organism evidence="2 3">
    <name type="scientific">Lasiodiplodia theobromae</name>
    <dbReference type="NCBI Taxonomy" id="45133"/>
    <lineage>
        <taxon>Eukaryota</taxon>
        <taxon>Fungi</taxon>
        <taxon>Dikarya</taxon>
        <taxon>Ascomycota</taxon>
        <taxon>Pezizomycotina</taxon>
        <taxon>Dothideomycetes</taxon>
        <taxon>Dothideomycetes incertae sedis</taxon>
        <taxon>Botryosphaeriales</taxon>
        <taxon>Botryosphaeriaceae</taxon>
        <taxon>Lasiodiplodia</taxon>
    </lineage>
</organism>
<keyword evidence="1" id="KW-1133">Transmembrane helix</keyword>
<evidence type="ECO:0000256" key="1">
    <source>
        <dbReference type="SAM" id="Phobius"/>
    </source>
</evidence>
<sequence>MALWKSRTVEPATEITALPQRIRRPIPSLLFQFPRSYTVAVLITLLLLNVLEHLPRAAAQDVYAPFSGAIYIVGADGVQITQASPAYCPQYAALSCSGIGYPNWCCPTDHTCQYISTSNVVGCCPAGSTCSGTVNAQAISTVTVTIIQTQTQYVGGGYVQPTTTTAYVGAAGNNNNNNNDNNDGGAVYAGYCSTLTADGPGLPTTRAGSCGTILIVSDAWRGVHVGRGWYGWGVPVAVVANVFLGAWLAGARRVGAGV</sequence>
<evidence type="ECO:0000313" key="2">
    <source>
        <dbReference type="EMBL" id="KAB2570912.1"/>
    </source>
</evidence>
<keyword evidence="1" id="KW-0812">Transmembrane</keyword>
<keyword evidence="1" id="KW-0472">Membrane</keyword>
<reference evidence="2 3" key="1">
    <citation type="journal article" date="2019" name="Sci. Rep.">
        <title>A multi-omics analysis of the grapevine pathogen Lasiodiplodia theobromae reveals that temperature affects the expression of virulence- and pathogenicity-related genes.</title>
        <authorList>
            <person name="Felix C."/>
            <person name="Meneses R."/>
            <person name="Goncalves M.F.M."/>
            <person name="Tilleman L."/>
            <person name="Duarte A.S."/>
            <person name="Jorrin-Novo J.V."/>
            <person name="Van de Peer Y."/>
            <person name="Deforce D."/>
            <person name="Van Nieuwerburgh F."/>
            <person name="Esteves A.C."/>
            <person name="Alves A."/>
        </authorList>
    </citation>
    <scope>NUCLEOTIDE SEQUENCE [LARGE SCALE GENOMIC DNA]</scope>
    <source>
        <strain evidence="2 3">LA-SOL3</strain>
    </source>
</reference>
<dbReference type="Proteomes" id="UP000325902">
    <property type="component" value="Unassembled WGS sequence"/>
</dbReference>
<keyword evidence="3" id="KW-1185">Reference proteome</keyword>
<evidence type="ECO:0000313" key="3">
    <source>
        <dbReference type="Proteomes" id="UP000325902"/>
    </source>
</evidence>
<dbReference type="AlphaFoldDB" id="A0A5N5D0B3"/>
<accession>A0A5N5D0B3</accession>
<protein>
    <submittedName>
        <fullName evidence="2">Uncharacterized protein</fullName>
    </submittedName>
</protein>
<dbReference type="EMBL" id="VCHE01000117">
    <property type="protein sequence ID" value="KAB2570912.1"/>
    <property type="molecule type" value="Genomic_DNA"/>
</dbReference>
<comment type="caution">
    <text evidence="2">The sequence shown here is derived from an EMBL/GenBank/DDBJ whole genome shotgun (WGS) entry which is preliminary data.</text>
</comment>
<dbReference type="PANTHER" id="PTHR39599:SF1">
    <property type="entry name" value="GPI-ANCHORED PROTEIN (EUROFUNG)"/>
    <property type="match status" value="1"/>
</dbReference>